<reference evidence="2 3" key="1">
    <citation type="journal article" date="2019" name="Int. J. Syst. Evol. Microbiol.">
        <title>The Global Catalogue of Microorganisms (GCM) 10K type strain sequencing project: providing services to taxonomists for standard genome sequencing and annotation.</title>
        <authorList>
            <consortium name="The Broad Institute Genomics Platform"/>
            <consortium name="The Broad Institute Genome Sequencing Center for Infectious Disease"/>
            <person name="Wu L."/>
            <person name="Ma J."/>
        </authorList>
    </citation>
    <scope>NUCLEOTIDE SEQUENCE [LARGE SCALE GENOMIC DNA]</scope>
    <source>
        <strain evidence="2 3">JCM 8542</strain>
    </source>
</reference>
<keyword evidence="1" id="KW-0802">TPR repeat</keyword>
<feature type="repeat" description="TPR" evidence="1">
    <location>
        <begin position="195"/>
        <end position="228"/>
    </location>
</feature>
<dbReference type="Gene3D" id="1.25.40.10">
    <property type="entry name" value="Tetratricopeptide repeat domain"/>
    <property type="match status" value="3"/>
</dbReference>
<dbReference type="InterPro" id="IPR011990">
    <property type="entry name" value="TPR-like_helical_dom_sf"/>
</dbReference>
<dbReference type="PANTHER" id="PTHR11102:SF160">
    <property type="entry name" value="ERAD-ASSOCIATED E3 UBIQUITIN-PROTEIN LIGASE COMPONENT HRD3"/>
    <property type="match status" value="1"/>
</dbReference>
<dbReference type="Pfam" id="PF08238">
    <property type="entry name" value="Sel1"/>
    <property type="match status" value="7"/>
</dbReference>
<organism evidence="2 3">
    <name type="scientific">Selenomonas dianae</name>
    <dbReference type="NCBI Taxonomy" id="135079"/>
    <lineage>
        <taxon>Bacteria</taxon>
        <taxon>Bacillati</taxon>
        <taxon>Bacillota</taxon>
        <taxon>Negativicutes</taxon>
        <taxon>Selenomonadales</taxon>
        <taxon>Selenomonadaceae</taxon>
        <taxon>Selenomonas</taxon>
    </lineage>
</organism>
<evidence type="ECO:0008006" key="4">
    <source>
        <dbReference type="Google" id="ProtNLM"/>
    </source>
</evidence>
<gene>
    <name evidence="2" type="ORF">GCM10008919_04410</name>
</gene>
<proteinExistence type="predicted"/>
<accession>A0ABN0SWR4</accession>
<evidence type="ECO:0000313" key="3">
    <source>
        <dbReference type="Proteomes" id="UP001500399"/>
    </source>
</evidence>
<sequence length="733" mass="83466">MARKVKFPLELRDGYLARSNIEEVRAHFDLEKIIAQFHNGRLKIWLEDHYLPEMAEQVAAIDGDASDLAAQLCAILGVEGVATENVDSNLIQRREEKRQRLSQYTTNPILCDMAEFAAFEQSDLDRLIKEGAQEIILCKENFRIPLNVKNKTYLGVGNAVAVIDSKTAVDFETLGIRFVDLPFDEKYREAVADEPRRYFEQGQQYEEKGKDKKAVECYQKAIDLGCDDAIFALAELYEKQGNEEDMIRLLVKAGNQGNVAAMERLETHFEEVEDYRSAIWWTEKKAKLGDANAMWWMGIRYRDGEWVERDLEKAFEWFQKSAKAEDANGMCLLGDCYRDGKGTGHNIEEAIHWYEKSAALENSYAMWRLGMLYDAGNGVPENPVLGAEWYRKSAEAGNVQGMYYLALDYEYGTGVEQDDAEAKKWYRKAADEGYAPAQRRIGRYYADEGKYKDAMRWYEKAAEQGDGVSMNRIALLYSNGKGVRQDAKKAFVWFQRSAEAGFGWGMSNLANCYDNGDGVQENFDLAWKWYAKAAGEGIRPAIKWMNGHIINAHVMAELCSVMILGRLKSGKILWAARGYLQGGYTYGIEPDLVSSDEWIQNGIIEREETVIGGAKSVNLFSADEEMIFTDKGFYIRDDSGNAKWTPYQIIEDVIFLNEGRWFFQATLTNGNTTELSAVYDWDEKTGLSGVRLFLLLMARLIGDCEYEFTDEEMAKLSLVTLESLENRPITAYL</sequence>
<dbReference type="InterPro" id="IPR019734">
    <property type="entry name" value="TPR_rpt"/>
</dbReference>
<dbReference type="SMART" id="SM00671">
    <property type="entry name" value="SEL1"/>
    <property type="match status" value="8"/>
</dbReference>
<name>A0ABN0SWR4_9FIRM</name>
<dbReference type="Pfam" id="PF13181">
    <property type="entry name" value="TPR_8"/>
    <property type="match status" value="1"/>
</dbReference>
<feature type="repeat" description="TPR" evidence="1">
    <location>
        <begin position="435"/>
        <end position="468"/>
    </location>
</feature>
<dbReference type="EMBL" id="BAAACR010000002">
    <property type="protein sequence ID" value="GAA0204224.1"/>
    <property type="molecule type" value="Genomic_DNA"/>
</dbReference>
<dbReference type="Proteomes" id="UP001500399">
    <property type="component" value="Unassembled WGS sequence"/>
</dbReference>
<evidence type="ECO:0000256" key="1">
    <source>
        <dbReference type="PROSITE-ProRule" id="PRU00339"/>
    </source>
</evidence>
<dbReference type="SUPFAM" id="SSF81901">
    <property type="entry name" value="HCP-like"/>
    <property type="match status" value="3"/>
</dbReference>
<dbReference type="PANTHER" id="PTHR11102">
    <property type="entry name" value="SEL-1-LIKE PROTEIN"/>
    <property type="match status" value="1"/>
</dbReference>
<keyword evidence="3" id="KW-1185">Reference proteome</keyword>
<dbReference type="RefSeq" id="WP_304987831.1">
    <property type="nucleotide sequence ID" value="NZ_BAAACR010000002.1"/>
</dbReference>
<dbReference type="PROSITE" id="PS50005">
    <property type="entry name" value="TPR"/>
    <property type="match status" value="2"/>
</dbReference>
<dbReference type="InterPro" id="IPR006597">
    <property type="entry name" value="Sel1-like"/>
</dbReference>
<dbReference type="SMART" id="SM00028">
    <property type="entry name" value="TPR"/>
    <property type="match status" value="3"/>
</dbReference>
<dbReference type="InterPro" id="IPR050767">
    <property type="entry name" value="Sel1_AlgK"/>
</dbReference>
<protein>
    <recommendedName>
        <fullName evidence="4">Sel1 repeat protein</fullName>
    </recommendedName>
</protein>
<comment type="caution">
    <text evidence="2">The sequence shown here is derived from an EMBL/GenBank/DDBJ whole genome shotgun (WGS) entry which is preliminary data.</text>
</comment>
<evidence type="ECO:0000313" key="2">
    <source>
        <dbReference type="EMBL" id="GAA0204224.1"/>
    </source>
</evidence>